<accession>A0ACB8CD01</accession>
<gene>
    <name evidence="1" type="ORF">HPB49_002661</name>
</gene>
<reference evidence="1" key="1">
    <citation type="submission" date="2020-05" db="EMBL/GenBank/DDBJ databases">
        <title>Large-scale comparative analyses of tick genomes elucidate their genetic diversity and vector capacities.</title>
        <authorList>
            <person name="Jia N."/>
            <person name="Wang J."/>
            <person name="Shi W."/>
            <person name="Du L."/>
            <person name="Sun Y."/>
            <person name="Zhan W."/>
            <person name="Jiang J."/>
            <person name="Wang Q."/>
            <person name="Zhang B."/>
            <person name="Ji P."/>
            <person name="Sakyi L.B."/>
            <person name="Cui X."/>
            <person name="Yuan T."/>
            <person name="Jiang B."/>
            <person name="Yang W."/>
            <person name="Lam T.T.-Y."/>
            <person name="Chang Q."/>
            <person name="Ding S."/>
            <person name="Wang X."/>
            <person name="Zhu J."/>
            <person name="Ruan X."/>
            <person name="Zhao L."/>
            <person name="Wei J."/>
            <person name="Que T."/>
            <person name="Du C."/>
            <person name="Cheng J."/>
            <person name="Dai P."/>
            <person name="Han X."/>
            <person name="Huang E."/>
            <person name="Gao Y."/>
            <person name="Liu J."/>
            <person name="Shao H."/>
            <person name="Ye R."/>
            <person name="Li L."/>
            <person name="Wei W."/>
            <person name="Wang X."/>
            <person name="Wang C."/>
            <person name="Yang T."/>
            <person name="Huo Q."/>
            <person name="Li W."/>
            <person name="Guo W."/>
            <person name="Chen H."/>
            <person name="Zhou L."/>
            <person name="Ni X."/>
            <person name="Tian J."/>
            <person name="Zhou Y."/>
            <person name="Sheng Y."/>
            <person name="Liu T."/>
            <person name="Pan Y."/>
            <person name="Xia L."/>
            <person name="Li J."/>
            <person name="Zhao F."/>
            <person name="Cao W."/>
        </authorList>
    </citation>
    <scope>NUCLEOTIDE SEQUENCE</scope>
    <source>
        <strain evidence="1">Dsil-2018</strain>
    </source>
</reference>
<evidence type="ECO:0000313" key="1">
    <source>
        <dbReference type="EMBL" id="KAH7940630.1"/>
    </source>
</evidence>
<dbReference type="Proteomes" id="UP000821865">
    <property type="component" value="Chromosome 7"/>
</dbReference>
<evidence type="ECO:0000313" key="2">
    <source>
        <dbReference type="Proteomes" id="UP000821865"/>
    </source>
</evidence>
<keyword evidence="2" id="KW-1185">Reference proteome</keyword>
<protein>
    <submittedName>
        <fullName evidence="1">Uncharacterized protein</fullName>
    </submittedName>
</protein>
<proteinExistence type="predicted"/>
<dbReference type="EMBL" id="CM023476">
    <property type="protein sequence ID" value="KAH7940630.1"/>
    <property type="molecule type" value="Genomic_DNA"/>
</dbReference>
<comment type="caution">
    <text evidence="1">The sequence shown here is derived from an EMBL/GenBank/DDBJ whole genome shotgun (WGS) entry which is preliminary data.</text>
</comment>
<name>A0ACB8CD01_DERSI</name>
<sequence>MHLSTYVQNLEAGAKERYVEKGKLCGGIDPLMLTVKEPSFDLALVPKAELFHIKDYLVHATRFITREQLKARKFPE</sequence>
<organism evidence="1 2">
    <name type="scientific">Dermacentor silvarum</name>
    <name type="common">Tick</name>
    <dbReference type="NCBI Taxonomy" id="543639"/>
    <lineage>
        <taxon>Eukaryota</taxon>
        <taxon>Metazoa</taxon>
        <taxon>Ecdysozoa</taxon>
        <taxon>Arthropoda</taxon>
        <taxon>Chelicerata</taxon>
        <taxon>Arachnida</taxon>
        <taxon>Acari</taxon>
        <taxon>Parasitiformes</taxon>
        <taxon>Ixodida</taxon>
        <taxon>Ixodoidea</taxon>
        <taxon>Ixodidae</taxon>
        <taxon>Rhipicephalinae</taxon>
        <taxon>Dermacentor</taxon>
    </lineage>
</organism>